<feature type="transmembrane region" description="Helical" evidence="6">
    <location>
        <begin position="182"/>
        <end position="203"/>
    </location>
</feature>
<dbReference type="Pfam" id="PF03600">
    <property type="entry name" value="CitMHS"/>
    <property type="match status" value="1"/>
</dbReference>
<dbReference type="PANTHER" id="PTHR30354">
    <property type="entry name" value="GNT FAMILY GLUCONATE TRANSPORTER"/>
    <property type="match status" value="1"/>
</dbReference>
<feature type="domain" description="Citrate transporter-like" evidence="7">
    <location>
        <begin position="19"/>
        <end position="385"/>
    </location>
</feature>
<evidence type="ECO:0000256" key="1">
    <source>
        <dbReference type="ARBA" id="ARBA00004141"/>
    </source>
</evidence>
<keyword evidence="4 6" id="KW-1133">Transmembrane helix</keyword>
<feature type="transmembrane region" description="Helical" evidence="6">
    <location>
        <begin position="418"/>
        <end position="438"/>
    </location>
</feature>
<feature type="transmembrane region" description="Helical" evidence="6">
    <location>
        <begin position="239"/>
        <end position="256"/>
    </location>
</feature>
<dbReference type="InterPro" id="IPR004680">
    <property type="entry name" value="Cit_transptr-like_dom"/>
</dbReference>
<dbReference type="AlphaFoldDB" id="D5RBR6"/>
<evidence type="ECO:0000256" key="2">
    <source>
        <dbReference type="ARBA" id="ARBA00022448"/>
    </source>
</evidence>
<keyword evidence="3 6" id="KW-0812">Transmembrane</keyword>
<feature type="transmembrane region" description="Helical" evidence="6">
    <location>
        <begin position="144"/>
        <end position="162"/>
    </location>
</feature>
<protein>
    <submittedName>
        <fullName evidence="8">Citrate transporter</fullName>
    </submittedName>
</protein>
<dbReference type="NCBIfam" id="TIGR00784">
    <property type="entry name" value="citMHS"/>
    <property type="match status" value="1"/>
</dbReference>
<dbReference type="PANTHER" id="PTHR30354:SF26">
    <property type="entry name" value="TRANSPORTER, PUTATIVE-RELATED"/>
    <property type="match status" value="1"/>
</dbReference>
<evidence type="ECO:0000259" key="7">
    <source>
        <dbReference type="Pfam" id="PF03600"/>
    </source>
</evidence>
<sequence length="440" mass="47954">MEVFMNLAIVGFIMLFLVVFLLFKEKSIPMILFITIPVIAAFIAGFSIEEVDGFIKDGIKTVSNMAILFIFSVTFFGIMSDAGMFDILVNKLVKKAGKNVVLIAIVTAIIAIFSHLDGATVTTVLVTIPALLPLYKKMNIRPQLLLLITGCGMGVMNLLPWGGPVVRAAAVLNMDVNDLWHLLIPIQIMGLIATFALAVVMAIREVKYYGAGQVNDLILNVNSSDEVDNSVENLKRSKLVLFNLLLTFAVLVVLLFNKFPNYFVFMFGCSIALLVNYPNIKEQKARIKAHTSAALDVSAVMLAAGIFVGVLGKSGMLEAMTVPLLKIIPSFIAKYLQLVMGVLALPLGTIVGTDSYFYGIMPLAMEVGQNYAIEPLNMAIAMLIGKNISLLVSPMVPATFLAIGLTNTELKDHLKYSLIPLWILSLIMLIFAVIIGMVKL</sequence>
<keyword evidence="5 6" id="KW-0472">Membrane</keyword>
<feature type="transmembrane region" description="Helical" evidence="6">
    <location>
        <begin position="68"/>
        <end position="89"/>
    </location>
</feature>
<dbReference type="Proteomes" id="UP000003643">
    <property type="component" value="Unassembled WGS sequence"/>
</dbReference>
<evidence type="ECO:0000256" key="4">
    <source>
        <dbReference type="ARBA" id="ARBA00022989"/>
    </source>
</evidence>
<feature type="transmembrane region" description="Helical" evidence="6">
    <location>
        <begin position="30"/>
        <end position="48"/>
    </location>
</feature>
<dbReference type="InterPro" id="IPR003474">
    <property type="entry name" value="Glcn_transporter"/>
</dbReference>
<comment type="caution">
    <text evidence="8">The sequence shown here is derived from an EMBL/GenBank/DDBJ whole genome shotgun (WGS) entry which is preliminary data.</text>
</comment>
<evidence type="ECO:0000256" key="3">
    <source>
        <dbReference type="ARBA" id="ARBA00022692"/>
    </source>
</evidence>
<dbReference type="GO" id="GO:0015128">
    <property type="term" value="F:gluconate transmembrane transporter activity"/>
    <property type="evidence" value="ECO:0007669"/>
    <property type="project" value="InterPro"/>
</dbReference>
<comment type="subcellular location">
    <subcellularLocation>
        <location evidence="1">Membrane</location>
        <topology evidence="1">Multi-pass membrane protein</topology>
    </subcellularLocation>
</comment>
<feature type="transmembrane region" description="Helical" evidence="6">
    <location>
        <begin position="388"/>
        <end position="406"/>
    </location>
</feature>
<feature type="transmembrane region" description="Helical" evidence="6">
    <location>
        <begin position="119"/>
        <end position="135"/>
    </location>
</feature>
<feature type="transmembrane region" description="Helical" evidence="6">
    <location>
        <begin position="6"/>
        <end position="23"/>
    </location>
</feature>
<accession>D5RBR6</accession>
<evidence type="ECO:0000313" key="9">
    <source>
        <dbReference type="Proteomes" id="UP000003643"/>
    </source>
</evidence>
<feature type="transmembrane region" description="Helical" evidence="6">
    <location>
        <begin position="96"/>
        <end position="113"/>
    </location>
</feature>
<proteinExistence type="predicted"/>
<dbReference type="GO" id="GO:0015137">
    <property type="term" value="F:citrate transmembrane transporter activity"/>
    <property type="evidence" value="ECO:0007669"/>
    <property type="project" value="InterPro"/>
</dbReference>
<evidence type="ECO:0000256" key="5">
    <source>
        <dbReference type="ARBA" id="ARBA00023136"/>
    </source>
</evidence>
<feature type="transmembrane region" description="Helical" evidence="6">
    <location>
        <begin position="262"/>
        <end position="280"/>
    </location>
</feature>
<dbReference type="InterPro" id="IPR014738">
    <property type="entry name" value="Citrate_transporter"/>
</dbReference>
<keyword evidence="2" id="KW-0813">Transport</keyword>
<evidence type="ECO:0000313" key="8">
    <source>
        <dbReference type="EMBL" id="EFG95661.1"/>
    </source>
</evidence>
<name>D5RBR6_FUSN2</name>
<reference evidence="8 9" key="1">
    <citation type="submission" date="2010-04" db="EMBL/GenBank/DDBJ databases">
        <authorList>
            <person name="Qin X."/>
            <person name="Bachman B."/>
            <person name="Battles P."/>
            <person name="Bell A."/>
            <person name="Bess C."/>
            <person name="Bickham C."/>
            <person name="Chaboub L."/>
            <person name="Chen D."/>
            <person name="Coyle M."/>
            <person name="Deiros D.R."/>
            <person name="Dinh H."/>
            <person name="Forbes L."/>
            <person name="Fowler G."/>
            <person name="Francisco L."/>
            <person name="Fu Q."/>
            <person name="Gubbala S."/>
            <person name="Hale W."/>
            <person name="Han Y."/>
            <person name="Hemphill L."/>
            <person name="Highlander S.K."/>
            <person name="Hirani K."/>
            <person name="Hogues M."/>
            <person name="Jackson L."/>
            <person name="Jakkamsetti A."/>
            <person name="Javaid M."/>
            <person name="Jiang H."/>
            <person name="Korchina V."/>
            <person name="Kovar C."/>
            <person name="Lara F."/>
            <person name="Lee S."/>
            <person name="Mata R."/>
            <person name="Mathew T."/>
            <person name="Moen C."/>
            <person name="Morales K."/>
            <person name="Munidasa M."/>
            <person name="Nazareth L."/>
            <person name="Ngo R."/>
            <person name="Nguyen L."/>
            <person name="Okwuonu G."/>
            <person name="Ongeri F."/>
            <person name="Patil S."/>
            <person name="Petrosino J."/>
            <person name="Pham C."/>
            <person name="Pham P."/>
            <person name="Pu L.-L."/>
            <person name="Puazo M."/>
            <person name="Raj R."/>
            <person name="Reid J."/>
            <person name="Rouhana J."/>
            <person name="Saada N."/>
            <person name="Shang Y."/>
            <person name="Simmons D."/>
            <person name="Thornton R."/>
            <person name="Warren J."/>
            <person name="Weissenberger G."/>
            <person name="Zhang J."/>
            <person name="Zhang L."/>
            <person name="Zhou C."/>
            <person name="Zhu D."/>
            <person name="Muzny D."/>
            <person name="Worley K."/>
            <person name="Gibbs R."/>
        </authorList>
    </citation>
    <scope>NUCLEOTIDE SEQUENCE [LARGE SCALE GENOMIC DNA]</scope>
    <source>
        <strain evidence="9">ATCC 23726 / VPI 4351</strain>
    </source>
</reference>
<dbReference type="EMBL" id="ADVK01000021">
    <property type="protein sequence ID" value="EFG95661.1"/>
    <property type="molecule type" value="Genomic_DNA"/>
</dbReference>
<organism evidence="8 9">
    <name type="scientific">Fusobacterium nucleatum subsp. nucleatum (strain ATCC 23726 / VPI 4351)</name>
    <dbReference type="NCBI Taxonomy" id="525283"/>
    <lineage>
        <taxon>Bacteria</taxon>
        <taxon>Fusobacteriati</taxon>
        <taxon>Fusobacteriota</taxon>
        <taxon>Fusobacteriia</taxon>
        <taxon>Fusobacteriales</taxon>
        <taxon>Fusobacteriaceae</taxon>
        <taxon>Fusobacterium</taxon>
    </lineage>
</organism>
<feature type="transmembrane region" description="Helical" evidence="6">
    <location>
        <begin position="292"/>
        <end position="312"/>
    </location>
</feature>
<evidence type="ECO:0000256" key="6">
    <source>
        <dbReference type="SAM" id="Phobius"/>
    </source>
</evidence>
<feature type="transmembrane region" description="Helical" evidence="6">
    <location>
        <begin position="332"/>
        <end position="351"/>
    </location>
</feature>
<gene>
    <name evidence="8" type="ORF">HMPREF0397_0651</name>
</gene>
<dbReference type="GO" id="GO:0005886">
    <property type="term" value="C:plasma membrane"/>
    <property type="evidence" value="ECO:0007669"/>
    <property type="project" value="TreeGrafter"/>
</dbReference>